<proteinExistence type="predicted"/>
<comment type="caution">
    <text evidence="1">The sequence shown here is derived from an EMBL/GenBank/DDBJ whole genome shotgun (WGS) entry which is preliminary data.</text>
</comment>
<gene>
    <name evidence="1" type="ORF">LTS18_005495</name>
</gene>
<keyword evidence="2" id="KW-1185">Reference proteome</keyword>
<evidence type="ECO:0000313" key="2">
    <source>
        <dbReference type="Proteomes" id="UP001186974"/>
    </source>
</evidence>
<dbReference type="Proteomes" id="UP001186974">
    <property type="component" value="Unassembled WGS sequence"/>
</dbReference>
<organism evidence="1 2">
    <name type="scientific">Coniosporium uncinatum</name>
    <dbReference type="NCBI Taxonomy" id="93489"/>
    <lineage>
        <taxon>Eukaryota</taxon>
        <taxon>Fungi</taxon>
        <taxon>Dikarya</taxon>
        <taxon>Ascomycota</taxon>
        <taxon>Pezizomycotina</taxon>
        <taxon>Dothideomycetes</taxon>
        <taxon>Dothideomycetes incertae sedis</taxon>
        <taxon>Coniosporium</taxon>
    </lineage>
</organism>
<evidence type="ECO:0000313" key="1">
    <source>
        <dbReference type="EMBL" id="KAK3064628.1"/>
    </source>
</evidence>
<protein>
    <submittedName>
        <fullName evidence="1">Uncharacterized protein</fullName>
    </submittedName>
</protein>
<accession>A0ACC3DB14</accession>
<sequence>MSSPPGGFIPPSASILSPPPSSIASSAGGSFLPHPREHPLRRGGQKESAFTRFVDQGILQVQRRHAKREIEGEDALQELREHERELFPSQAAKDEVEGYKNFAEVGRDMERLLDVVWISGTRRHSYNHIHTETGLTLDAASLQIPYLLTIALLTTNFLPSYPPAPKVMFRLLGKLDMAFASLLQDRNVETGDQLPGFETGRRVSGTEKVRIKSLVERTRVAVVEVMSSGEMEEDEEQDTEAEESELGDGMVVEMETDTENEQSRREKKLQDEVEDVGGWDMEVAKVYDRTVVELGDTIGGTPIGIITDD</sequence>
<dbReference type="EMBL" id="JAWDJW010006464">
    <property type="protein sequence ID" value="KAK3064628.1"/>
    <property type="molecule type" value="Genomic_DNA"/>
</dbReference>
<name>A0ACC3DB14_9PEZI</name>
<reference evidence="1" key="1">
    <citation type="submission" date="2024-09" db="EMBL/GenBank/DDBJ databases">
        <title>Black Yeasts Isolated from many extreme environments.</title>
        <authorList>
            <person name="Coleine C."/>
            <person name="Stajich J.E."/>
            <person name="Selbmann L."/>
        </authorList>
    </citation>
    <scope>NUCLEOTIDE SEQUENCE</scope>
    <source>
        <strain evidence="1">CCFEE 5737</strain>
    </source>
</reference>